<dbReference type="InterPro" id="IPR003661">
    <property type="entry name" value="HisK_dim/P_dom"/>
</dbReference>
<dbReference type="SUPFAM" id="SSF47384">
    <property type="entry name" value="Homodimeric domain of signal transducing histidine kinase"/>
    <property type="match status" value="1"/>
</dbReference>
<organism evidence="6 7">
    <name type="scientific">Deinococcus aluminii</name>
    <dbReference type="NCBI Taxonomy" id="1656885"/>
    <lineage>
        <taxon>Bacteria</taxon>
        <taxon>Thermotogati</taxon>
        <taxon>Deinococcota</taxon>
        <taxon>Deinococci</taxon>
        <taxon>Deinococcales</taxon>
        <taxon>Deinococcaceae</taxon>
        <taxon>Deinococcus</taxon>
    </lineage>
</organism>
<sequence>MCGYENVTERKLVELRGQDLGTKVDERVQRKTQMLRWEVSELDAFIGAVSHDLRAPLRHIQGHLRMLRGWIEHQLTPADPRLREVDLGEVVRRAWTYLAPETEGRETEWVAGELPNVRGDPELLRLAFENLLSNAIKSTSGRAQPCIEVGASRGGLGGVRAGRWGGFRFLLRPSPARGHARKPTLRGRPREGRGSGPLGVSRSGC</sequence>
<dbReference type="PANTHER" id="PTHR42878:SF15">
    <property type="entry name" value="BACTERIOPHYTOCHROME"/>
    <property type="match status" value="1"/>
</dbReference>
<keyword evidence="7" id="KW-1185">Reference proteome</keyword>
<evidence type="ECO:0000313" key="7">
    <source>
        <dbReference type="Proteomes" id="UP001404956"/>
    </source>
</evidence>
<feature type="region of interest" description="Disordered" evidence="5">
    <location>
        <begin position="175"/>
        <end position="205"/>
    </location>
</feature>
<protein>
    <recommendedName>
        <fullName evidence="2">histidine kinase</fullName>
        <ecNumber evidence="2">2.7.13.3</ecNumber>
    </recommendedName>
</protein>
<dbReference type="PANTHER" id="PTHR42878">
    <property type="entry name" value="TWO-COMPONENT HISTIDINE KINASE"/>
    <property type="match status" value="1"/>
</dbReference>
<evidence type="ECO:0000256" key="1">
    <source>
        <dbReference type="ARBA" id="ARBA00000085"/>
    </source>
</evidence>
<evidence type="ECO:0000256" key="3">
    <source>
        <dbReference type="ARBA" id="ARBA00022679"/>
    </source>
</evidence>
<comment type="catalytic activity">
    <reaction evidence="1">
        <text>ATP + protein L-histidine = ADP + protein N-phospho-L-histidine.</text>
        <dbReference type="EC" id="2.7.13.3"/>
    </reaction>
</comment>
<accession>A0ABP9XFD0</accession>
<evidence type="ECO:0000256" key="5">
    <source>
        <dbReference type="SAM" id="MobiDB-lite"/>
    </source>
</evidence>
<evidence type="ECO:0000313" key="6">
    <source>
        <dbReference type="EMBL" id="GAA5534059.1"/>
    </source>
</evidence>
<dbReference type="CDD" id="cd00082">
    <property type="entry name" value="HisKA"/>
    <property type="match status" value="1"/>
</dbReference>
<dbReference type="InterPro" id="IPR050351">
    <property type="entry name" value="BphY/WalK/GraS-like"/>
</dbReference>
<dbReference type="Proteomes" id="UP001404956">
    <property type="component" value="Unassembled WGS sequence"/>
</dbReference>
<dbReference type="Gene3D" id="1.10.287.130">
    <property type="match status" value="1"/>
</dbReference>
<gene>
    <name evidence="6" type="ORF">Dalu01_02467</name>
</gene>
<dbReference type="InterPro" id="IPR036890">
    <property type="entry name" value="HATPase_C_sf"/>
</dbReference>
<evidence type="ECO:0000256" key="2">
    <source>
        <dbReference type="ARBA" id="ARBA00012438"/>
    </source>
</evidence>
<proteinExistence type="predicted"/>
<dbReference type="SUPFAM" id="SSF55874">
    <property type="entry name" value="ATPase domain of HSP90 chaperone/DNA topoisomerase II/histidine kinase"/>
    <property type="match status" value="1"/>
</dbReference>
<dbReference type="InterPro" id="IPR036097">
    <property type="entry name" value="HisK_dim/P_sf"/>
</dbReference>
<evidence type="ECO:0000256" key="4">
    <source>
        <dbReference type="ARBA" id="ARBA00022777"/>
    </source>
</evidence>
<keyword evidence="3" id="KW-0808">Transferase</keyword>
<dbReference type="Gene3D" id="3.30.565.10">
    <property type="entry name" value="Histidine kinase-like ATPase, C-terminal domain"/>
    <property type="match status" value="1"/>
</dbReference>
<dbReference type="EMBL" id="BAABRV010000005">
    <property type="protein sequence ID" value="GAA5534059.1"/>
    <property type="molecule type" value="Genomic_DNA"/>
</dbReference>
<dbReference type="EC" id="2.7.13.3" evidence="2"/>
<name>A0ABP9XFD0_9DEIO</name>
<keyword evidence="4" id="KW-0418">Kinase</keyword>
<reference evidence="6 7" key="1">
    <citation type="submission" date="2024-02" db="EMBL/GenBank/DDBJ databases">
        <title>Deinococcus aluminii NBRC 112889.</title>
        <authorList>
            <person name="Ichikawa N."/>
            <person name="Katano-Makiyama Y."/>
            <person name="Hidaka K."/>
        </authorList>
    </citation>
    <scope>NUCLEOTIDE SEQUENCE [LARGE SCALE GENOMIC DNA]</scope>
    <source>
        <strain evidence="6 7">NBRC 112889</strain>
    </source>
</reference>
<comment type="caution">
    <text evidence="6">The sequence shown here is derived from an EMBL/GenBank/DDBJ whole genome shotgun (WGS) entry which is preliminary data.</text>
</comment>
<feature type="compositionally biased region" description="Basic residues" evidence="5">
    <location>
        <begin position="178"/>
        <end position="187"/>
    </location>
</feature>